<sequence length="146" mass="16082">MWQPRGAPRPSCMPTSGHLELNYPVPKAAEFEAQAAHGTMSPKSQLRRSERSSTVAPPVLRVNYDIVPGSDLHWVAPVRSSLARQAVHQSQPQQVQPSQQLRQQERQQTKQEMDTQVSSQAATPDENDAEDSSAGIAGHSVTYFLP</sequence>
<accession>B7PF77</accession>
<name>B7PF77_IXOSC</name>
<dbReference type="HOGENOM" id="CLU_1779487_0_0_1"/>
<dbReference type="AlphaFoldDB" id="B7PF77"/>
<dbReference type="EnsemblMetazoa" id="ISCW003995-RA">
    <property type="protein sequence ID" value="ISCW003995-PA"/>
    <property type="gene ID" value="ISCW003995"/>
</dbReference>
<dbReference type="PaxDb" id="6945-B7PF77"/>
<evidence type="ECO:0000313" key="2">
    <source>
        <dbReference type="EMBL" id="EEC05249.1"/>
    </source>
</evidence>
<dbReference type="Proteomes" id="UP000001555">
    <property type="component" value="Unassembled WGS sequence"/>
</dbReference>
<dbReference type="VEuPathDB" id="VectorBase:ISCW003995"/>
<protein>
    <submittedName>
        <fullName evidence="2 3">Uncharacterized protein</fullName>
    </submittedName>
</protein>
<evidence type="ECO:0000313" key="3">
    <source>
        <dbReference type="EnsemblMetazoa" id="ISCW003995-PA"/>
    </source>
</evidence>
<reference evidence="3" key="2">
    <citation type="submission" date="2020-05" db="UniProtKB">
        <authorList>
            <consortium name="EnsemblMetazoa"/>
        </authorList>
    </citation>
    <scope>IDENTIFICATION</scope>
    <source>
        <strain evidence="3">wikel</strain>
    </source>
</reference>
<feature type="compositionally biased region" description="Basic and acidic residues" evidence="1">
    <location>
        <begin position="103"/>
        <end position="113"/>
    </location>
</feature>
<reference evidence="2 4" key="1">
    <citation type="submission" date="2008-03" db="EMBL/GenBank/DDBJ databases">
        <title>Annotation of Ixodes scapularis.</title>
        <authorList>
            <consortium name="Ixodes scapularis Genome Project Consortium"/>
            <person name="Caler E."/>
            <person name="Hannick L.I."/>
            <person name="Bidwell S."/>
            <person name="Joardar V."/>
            <person name="Thiagarajan M."/>
            <person name="Amedeo P."/>
            <person name="Galinsky K.J."/>
            <person name="Schobel S."/>
            <person name="Inman J."/>
            <person name="Hostetler J."/>
            <person name="Miller J."/>
            <person name="Hammond M."/>
            <person name="Megy K."/>
            <person name="Lawson D."/>
            <person name="Kodira C."/>
            <person name="Sutton G."/>
            <person name="Meyer J."/>
            <person name="Hill C.A."/>
            <person name="Birren B."/>
            <person name="Nene V."/>
            <person name="Collins F."/>
            <person name="Alarcon-Chaidez F."/>
            <person name="Wikel S."/>
            <person name="Strausberg R."/>
        </authorList>
    </citation>
    <scope>NUCLEOTIDE SEQUENCE [LARGE SCALE GENOMIC DNA]</scope>
    <source>
        <strain evidence="4">Wikel</strain>
        <strain evidence="2">Wikel colony</strain>
    </source>
</reference>
<proteinExistence type="predicted"/>
<evidence type="ECO:0000256" key="1">
    <source>
        <dbReference type="SAM" id="MobiDB-lite"/>
    </source>
</evidence>
<feature type="region of interest" description="Disordered" evidence="1">
    <location>
        <begin position="85"/>
        <end position="146"/>
    </location>
</feature>
<dbReference type="VEuPathDB" id="VectorBase:ISCI003995"/>
<organism>
    <name type="scientific">Ixodes scapularis</name>
    <name type="common">Black-legged tick</name>
    <name type="synonym">Deer tick</name>
    <dbReference type="NCBI Taxonomy" id="6945"/>
    <lineage>
        <taxon>Eukaryota</taxon>
        <taxon>Metazoa</taxon>
        <taxon>Ecdysozoa</taxon>
        <taxon>Arthropoda</taxon>
        <taxon>Chelicerata</taxon>
        <taxon>Arachnida</taxon>
        <taxon>Acari</taxon>
        <taxon>Parasitiformes</taxon>
        <taxon>Ixodida</taxon>
        <taxon>Ixodoidea</taxon>
        <taxon>Ixodidae</taxon>
        <taxon>Ixodinae</taxon>
        <taxon>Ixodes</taxon>
    </lineage>
</organism>
<feature type="region of interest" description="Disordered" evidence="1">
    <location>
        <begin position="35"/>
        <end position="57"/>
    </location>
</feature>
<gene>
    <name evidence="2" type="ORF">IscW_ISCW003995</name>
</gene>
<dbReference type="InParanoid" id="B7PF77"/>
<dbReference type="EMBL" id="DS700070">
    <property type="protein sequence ID" value="EEC05249.1"/>
    <property type="molecule type" value="Genomic_DNA"/>
</dbReference>
<evidence type="ECO:0000313" key="4">
    <source>
        <dbReference type="Proteomes" id="UP000001555"/>
    </source>
</evidence>
<dbReference type="EMBL" id="ABJB011108975">
    <property type="status" value="NOT_ANNOTATED_CDS"/>
    <property type="molecule type" value="Genomic_DNA"/>
</dbReference>
<feature type="compositionally biased region" description="Low complexity" evidence="1">
    <location>
        <begin position="85"/>
        <end position="102"/>
    </location>
</feature>
<keyword evidence="4" id="KW-1185">Reference proteome</keyword>
<dbReference type="VEuPathDB" id="VectorBase:ISCP_018848"/>
<dbReference type="OrthoDB" id="6504070at2759"/>